<evidence type="ECO:0000259" key="5">
    <source>
        <dbReference type="Pfam" id="PF02120"/>
    </source>
</evidence>
<proteinExistence type="inferred from homology"/>
<feature type="region of interest" description="Disordered" evidence="4">
    <location>
        <begin position="152"/>
        <end position="171"/>
    </location>
</feature>
<evidence type="ECO:0000256" key="2">
    <source>
        <dbReference type="ARBA" id="ARBA00009149"/>
    </source>
</evidence>
<comment type="caution">
    <text evidence="6">The sequence shown here is derived from an EMBL/GenBank/DDBJ whole genome shotgun (WGS) entry which is preliminary data.</text>
</comment>
<feature type="compositionally biased region" description="Basic and acidic residues" evidence="4">
    <location>
        <begin position="184"/>
        <end position="193"/>
    </location>
</feature>
<dbReference type="InterPro" id="IPR001635">
    <property type="entry name" value="Flag_hook_Flik"/>
</dbReference>
<dbReference type="PANTHER" id="PTHR37533:SF2">
    <property type="entry name" value="FLAGELLAR HOOK-LENGTH CONTROL PROTEIN"/>
    <property type="match status" value="1"/>
</dbReference>
<evidence type="ECO:0000256" key="3">
    <source>
        <dbReference type="ARBA" id="ARBA00022795"/>
    </source>
</evidence>
<dbReference type="EMBL" id="ABLOKC030000016">
    <property type="protein sequence ID" value="EML1472316.1"/>
    <property type="molecule type" value="Genomic_DNA"/>
</dbReference>
<dbReference type="RefSeq" id="WP_053075845.1">
    <property type="nucleotide sequence ID" value="NZ_LDZN01000005.1"/>
</dbReference>
<dbReference type="CDD" id="cd17470">
    <property type="entry name" value="T3SS_Flik_C"/>
    <property type="match status" value="1"/>
</dbReference>
<feature type="region of interest" description="Disordered" evidence="4">
    <location>
        <begin position="354"/>
        <end position="389"/>
    </location>
</feature>
<dbReference type="PANTHER" id="PTHR37533">
    <property type="entry name" value="FLAGELLAR HOOK-LENGTH CONTROL PROTEIN"/>
    <property type="match status" value="1"/>
</dbReference>
<dbReference type="GO" id="GO:0044780">
    <property type="term" value="P:bacterial-type flagellum assembly"/>
    <property type="evidence" value="ECO:0007669"/>
    <property type="project" value="InterPro"/>
</dbReference>
<keyword evidence="6" id="KW-0282">Flagellum</keyword>
<keyword evidence="3" id="KW-1005">Bacterial flagellum biogenesis</keyword>
<feature type="region of interest" description="Disordered" evidence="4">
    <location>
        <begin position="1"/>
        <end position="102"/>
    </location>
</feature>
<dbReference type="GO" id="GO:0009424">
    <property type="term" value="C:bacterial-type flagellum hook"/>
    <property type="evidence" value="ECO:0007669"/>
    <property type="project" value="InterPro"/>
</dbReference>
<keyword evidence="6" id="KW-0969">Cilium</keyword>
<reference evidence="6" key="1">
    <citation type="submission" date="2024-02" db="EMBL/GenBank/DDBJ databases">
        <authorList>
            <consortium name="Clinical and Environmental Microbiology Branch: Whole genome sequencing antimicrobial resistance pathogens in the healthcare setting"/>
        </authorList>
    </citation>
    <scope>NUCLEOTIDE SEQUENCE</scope>
    <source>
        <strain evidence="6">2021DK-00143</strain>
    </source>
</reference>
<sequence>MIAQIVPAVSPAPPARASQTETDGDEADFVATLDEKRQKADGDTPKAAPAVDGGERPAQGDNHKKRSEEGEAVAQPAIPIPIPLAVPDVPGSGAGAVPAGDALQVDAPQQRLQQLVATAASAQTSFAPGEAAPQAALVGALAGQTEAMPVLPGGIAPRSGTARPESRPAQKNLSAIVHGSALKGGEEAGRPGHGEAQTAVKAADAAAGDASSAKPEPQMQADAPPSPAPDNRFAALPDGALRVSAPTFASPPEPTALAAGPLPTPTLAEPLGTPAWQQALSHQLSWFTRSGIHNAELRLHPEELGAIQVNLRLNNDRAQMHFITGNHQVRAALEAALPHLRTSLAESGIELGHGSVGSEAHPRWEEGFPSGHSHSGERGGKEGSAEGAAAVDEVEPRIIHQRVHSNEINTFI</sequence>
<feature type="compositionally biased region" description="Low complexity" evidence="4">
    <location>
        <begin position="1"/>
        <end position="19"/>
    </location>
</feature>
<dbReference type="PRINTS" id="PR01007">
    <property type="entry name" value="FLGHOOKFLIK"/>
</dbReference>
<dbReference type="Gene3D" id="3.30.750.140">
    <property type="match status" value="1"/>
</dbReference>
<evidence type="ECO:0000313" key="6">
    <source>
        <dbReference type="EMBL" id="EML1472316.1"/>
    </source>
</evidence>
<evidence type="ECO:0000256" key="1">
    <source>
        <dbReference type="ARBA" id="ARBA00003944"/>
    </source>
</evidence>
<feature type="region of interest" description="Disordered" evidence="4">
    <location>
        <begin position="183"/>
        <end position="266"/>
    </location>
</feature>
<protein>
    <submittedName>
        <fullName evidence="6">Flagellar hook-length control protein FliK</fullName>
    </submittedName>
</protein>
<feature type="compositionally biased region" description="Low complexity" evidence="4">
    <location>
        <begin position="85"/>
        <end position="102"/>
    </location>
</feature>
<feature type="compositionally biased region" description="Low complexity" evidence="4">
    <location>
        <begin position="199"/>
        <end position="214"/>
    </location>
</feature>
<dbReference type="AlphaFoldDB" id="A0AAI9DMK2"/>
<keyword evidence="6" id="KW-0966">Cell projection</keyword>
<dbReference type="Pfam" id="PF02120">
    <property type="entry name" value="Flg_hook"/>
    <property type="match status" value="1"/>
</dbReference>
<feature type="domain" description="Flagellar hook-length control protein-like C-terminal" evidence="5">
    <location>
        <begin position="283"/>
        <end position="360"/>
    </location>
</feature>
<gene>
    <name evidence="6" type="ORF">QEG54_003063</name>
</gene>
<feature type="compositionally biased region" description="Low complexity" evidence="4">
    <location>
        <begin position="255"/>
        <end position="266"/>
    </location>
</feature>
<evidence type="ECO:0000256" key="4">
    <source>
        <dbReference type="SAM" id="MobiDB-lite"/>
    </source>
</evidence>
<name>A0AAI9DMK2_PLUGE</name>
<accession>A0AAI9DMK2</accession>
<organism evidence="6">
    <name type="scientific">Pluralibacter gergoviae</name>
    <name type="common">Enterobacter gergoviae</name>
    <dbReference type="NCBI Taxonomy" id="61647"/>
    <lineage>
        <taxon>Bacteria</taxon>
        <taxon>Pseudomonadati</taxon>
        <taxon>Pseudomonadota</taxon>
        <taxon>Gammaproteobacteria</taxon>
        <taxon>Enterobacterales</taxon>
        <taxon>Enterobacteriaceae</taxon>
        <taxon>Pluralibacter</taxon>
    </lineage>
</organism>
<dbReference type="InterPro" id="IPR038610">
    <property type="entry name" value="FliK-like_C_sf"/>
</dbReference>
<dbReference type="InterPro" id="IPR021136">
    <property type="entry name" value="Flagellar_hook_control-like_C"/>
</dbReference>
<comment type="similarity">
    <text evidence="2">Belongs to the FliK family.</text>
</comment>
<comment type="function">
    <text evidence="1">Controls the length of the flagellar hook.</text>
</comment>
<dbReference type="InterPro" id="IPR052563">
    <property type="entry name" value="FliK"/>
</dbReference>
<feature type="compositionally biased region" description="Basic and acidic residues" evidence="4">
    <location>
        <begin position="374"/>
        <end position="384"/>
    </location>
</feature>
<feature type="compositionally biased region" description="Basic and acidic residues" evidence="4">
    <location>
        <begin position="33"/>
        <end position="44"/>
    </location>
</feature>